<dbReference type="OrthoDB" id="5241017at2"/>
<reference evidence="5" key="1">
    <citation type="submission" date="2015-07" db="EMBL/GenBank/DDBJ databases">
        <authorList>
            <person name="Ju K.-S."/>
            <person name="Doroghazi J.R."/>
            <person name="Metcalf W.W."/>
        </authorList>
    </citation>
    <scope>NUCLEOTIDE SEQUENCE [LARGE SCALE GENOMIC DNA]</scope>
    <source>
        <strain evidence="5">NRRL 2290</strain>
    </source>
</reference>
<gene>
    <name evidence="4" type="ORF">ADK37_35315</name>
</gene>
<dbReference type="PATRIC" id="fig|67356.5.peg.7542"/>
<dbReference type="GO" id="GO:0071972">
    <property type="term" value="F:peptidoglycan L,D-transpeptidase activity"/>
    <property type="evidence" value="ECO:0007669"/>
    <property type="project" value="TreeGrafter"/>
</dbReference>
<organism evidence="4 5">
    <name type="scientific">Streptomyces resistomycificus</name>
    <dbReference type="NCBI Taxonomy" id="67356"/>
    <lineage>
        <taxon>Bacteria</taxon>
        <taxon>Bacillati</taxon>
        <taxon>Actinomycetota</taxon>
        <taxon>Actinomycetes</taxon>
        <taxon>Kitasatosporales</taxon>
        <taxon>Streptomycetaceae</taxon>
        <taxon>Streptomyces</taxon>
        <taxon>Streptomyces aurantiacus group</taxon>
    </lineage>
</organism>
<dbReference type="InterPro" id="IPR050515">
    <property type="entry name" value="Beta-lactam/transpept"/>
</dbReference>
<comment type="caution">
    <text evidence="4">The sequence shown here is derived from an EMBL/GenBank/DDBJ whole genome shotgun (WGS) entry which is preliminary data.</text>
</comment>
<dbReference type="AlphaFoldDB" id="A0A0L8KWJ4"/>
<dbReference type="InterPro" id="IPR001460">
    <property type="entry name" value="PCN-bd_Tpept"/>
</dbReference>
<dbReference type="PANTHER" id="PTHR30627">
    <property type="entry name" value="PEPTIDOGLYCAN D,D-TRANSPEPTIDASE"/>
    <property type="match status" value="1"/>
</dbReference>
<dbReference type="SUPFAM" id="SSF56601">
    <property type="entry name" value="beta-lactamase/transpeptidase-like"/>
    <property type="match status" value="1"/>
</dbReference>
<feature type="domain" description="Penicillin-binding protein transpeptidase" evidence="2">
    <location>
        <begin position="267"/>
        <end position="541"/>
    </location>
</feature>
<dbReference type="eggNOG" id="COG0768">
    <property type="taxonomic scope" value="Bacteria"/>
</dbReference>
<name>A0A0L8KWJ4_9ACTN</name>
<keyword evidence="1" id="KW-0472">Membrane</keyword>
<dbReference type="GO" id="GO:0046677">
    <property type="term" value="P:response to antibiotic"/>
    <property type="evidence" value="ECO:0007669"/>
    <property type="project" value="InterPro"/>
</dbReference>
<dbReference type="PANTHER" id="PTHR30627:SF24">
    <property type="entry name" value="PENICILLIN-BINDING PROTEIN 4B"/>
    <property type="match status" value="1"/>
</dbReference>
<evidence type="ECO:0000256" key="1">
    <source>
        <dbReference type="SAM" id="Phobius"/>
    </source>
</evidence>
<dbReference type="GO" id="GO:0008658">
    <property type="term" value="F:penicillin binding"/>
    <property type="evidence" value="ECO:0007669"/>
    <property type="project" value="InterPro"/>
</dbReference>
<dbReference type="STRING" id="67356.AQJ84_20530"/>
<dbReference type="Pfam" id="PF05223">
    <property type="entry name" value="MecA_N"/>
    <property type="match status" value="1"/>
</dbReference>
<dbReference type="Pfam" id="PF00905">
    <property type="entry name" value="Transpeptidase"/>
    <property type="match status" value="1"/>
</dbReference>
<protein>
    <submittedName>
        <fullName evidence="4">Penicillin-binding protein</fullName>
    </submittedName>
</protein>
<dbReference type="InterPro" id="IPR007887">
    <property type="entry name" value="MecA_N"/>
</dbReference>
<evidence type="ECO:0000313" key="5">
    <source>
        <dbReference type="Proteomes" id="UP000037251"/>
    </source>
</evidence>
<evidence type="ECO:0000259" key="3">
    <source>
        <dbReference type="Pfam" id="PF05223"/>
    </source>
</evidence>
<dbReference type="InterPro" id="IPR012338">
    <property type="entry name" value="Beta-lactam/transpept-like"/>
</dbReference>
<evidence type="ECO:0000259" key="2">
    <source>
        <dbReference type="Pfam" id="PF00905"/>
    </source>
</evidence>
<keyword evidence="1" id="KW-1133">Transmembrane helix</keyword>
<sequence>MGRGVKVAVVGGVFAVMVGGAGYGAYNVVSALNGDGGGSSGASGKAAVKSGPPSEDEVKETTAAFFGAWEKADAAKAADYTNNATAAEPLLTAYGGAAHITDVKITPGRASGATVPYTVKAKVSYDGKSKPLSYRSELTVVRGVTTGRALVDWQPSVVHPELGRNDTLVTEESANPPIEAVDRDGNELTKEKYPSLGPVLDALRDKYGEQAGGTPGIELVIHHADEGTADTPLLTLVEGEPGKLRTTISASAQAAAEKAVEQYDQSSVVAVKPSTGEVLAVANHRTDAFNAAFEGTVAPGSTMKIITAAMLIDNGVTSMNGPAPCTNDAVWQGQTFRNLKNMEPNESATLANSFMRSCNTAFIKLIDEKPLTDESLTTEAESRFGIGKDWKTGIVSFDGRVPAVSGPDRAANAIGQGQVQMNPLNMASVTATAITGTFRQPYLVSPKLDGRRLATAKGLPYETAAQLKQMMRLTATQGTAVPAMAGLGGDIGAKTGSAEVDGNEVSDSWFTGFRNDVAAAAMVQKGGHGGDAAGPIVAAVLRTGG</sequence>
<dbReference type="Proteomes" id="UP000037251">
    <property type="component" value="Unassembled WGS sequence"/>
</dbReference>
<accession>A0A0L8KWJ4</accession>
<keyword evidence="5" id="KW-1185">Reference proteome</keyword>
<proteinExistence type="predicted"/>
<feature type="domain" description="NTF2-like N-terminal transpeptidase" evidence="3">
    <location>
        <begin position="59"/>
        <end position="166"/>
    </location>
</feature>
<keyword evidence="1" id="KW-0812">Transmembrane</keyword>
<dbReference type="GO" id="GO:0071555">
    <property type="term" value="P:cell wall organization"/>
    <property type="evidence" value="ECO:0007669"/>
    <property type="project" value="TreeGrafter"/>
</dbReference>
<dbReference type="EMBL" id="LGUS01000216">
    <property type="protein sequence ID" value="KOG30119.1"/>
    <property type="molecule type" value="Genomic_DNA"/>
</dbReference>
<dbReference type="RefSeq" id="WP_053193081.1">
    <property type="nucleotide sequence ID" value="NZ_KQ948992.1"/>
</dbReference>
<dbReference type="FunFam" id="3.40.710.10:FF:000061">
    <property type="entry name" value="Penicillin-binding protein A"/>
    <property type="match status" value="1"/>
</dbReference>
<evidence type="ECO:0000313" key="4">
    <source>
        <dbReference type="EMBL" id="KOG30119.1"/>
    </source>
</evidence>
<dbReference type="GO" id="GO:0005886">
    <property type="term" value="C:plasma membrane"/>
    <property type="evidence" value="ECO:0007669"/>
    <property type="project" value="TreeGrafter"/>
</dbReference>
<dbReference type="Gene3D" id="3.40.710.10">
    <property type="entry name" value="DD-peptidase/beta-lactamase superfamily"/>
    <property type="match status" value="1"/>
</dbReference>
<feature type="transmembrane region" description="Helical" evidence="1">
    <location>
        <begin position="7"/>
        <end position="26"/>
    </location>
</feature>